<dbReference type="NCBIfam" id="TIGR03082">
    <property type="entry name" value="Gneg_AbrB_dup"/>
    <property type="match status" value="2"/>
</dbReference>
<keyword evidence="1" id="KW-0472">Membrane</keyword>
<feature type="transmembrane region" description="Helical" evidence="1">
    <location>
        <begin position="75"/>
        <end position="92"/>
    </location>
</feature>
<dbReference type="PANTHER" id="PTHR38457:SF1">
    <property type="entry name" value="REGULATOR ABRB-RELATED"/>
    <property type="match status" value="1"/>
</dbReference>
<feature type="transmembrane region" description="Helical" evidence="1">
    <location>
        <begin position="21"/>
        <end position="38"/>
    </location>
</feature>
<evidence type="ECO:0000313" key="3">
    <source>
        <dbReference type="Proteomes" id="UP000727907"/>
    </source>
</evidence>
<feature type="transmembrane region" description="Helical" evidence="1">
    <location>
        <begin position="279"/>
        <end position="304"/>
    </location>
</feature>
<protein>
    <submittedName>
        <fullName evidence="2">AbrB family transcriptional regulator</fullName>
    </submittedName>
</protein>
<name>A0ABS6ISB1_9HYPH</name>
<dbReference type="Proteomes" id="UP000727907">
    <property type="component" value="Unassembled WGS sequence"/>
</dbReference>
<feature type="transmembrane region" description="Helical" evidence="1">
    <location>
        <begin position="310"/>
        <end position="328"/>
    </location>
</feature>
<keyword evidence="1" id="KW-1133">Transmembrane helix</keyword>
<feature type="transmembrane region" description="Helical" evidence="1">
    <location>
        <begin position="247"/>
        <end position="267"/>
    </location>
</feature>
<dbReference type="InterPro" id="IPR007820">
    <property type="entry name" value="AbrB_fam"/>
</dbReference>
<dbReference type="EMBL" id="JAHOPB010000002">
    <property type="protein sequence ID" value="MBU8876123.1"/>
    <property type="molecule type" value="Genomic_DNA"/>
</dbReference>
<sequence length="362" mass="38626">MSGKDVPFKPEKKKIIGHEGWQPLGLALVIGTAGGFLFDWLRMPLAWMLGACVFSTVAAFLGLRIGMRVRLRQGMIIILGVLLGSGFTPDLVQRLGEWAVSLCVLTGMTMTGATLCYAWLRRFTDWDKVTCYFAAMPGGLNDMTIMGGAMGGEERAIALAHALRILTVVLTIPVWYRLVNGAQTSVLTVVHGPTGNDWKDYAILIGCGVVGAVAGRLLRLPASFMMGPMIVSAIAHLGGFTNSQPPGFLVAAAQVVVGTGIGCRFVGANFDKLHKEMAASIGAAFLLIGCAVIFAKITVALTGLNLDATVLSYAPGGFAEMSLIGLALGIEIAMVATHHLFRLFLIIFTGPIFFRTLLKRDH</sequence>
<dbReference type="InterPro" id="IPR017516">
    <property type="entry name" value="AbrB_dup"/>
</dbReference>
<accession>A0ABS6ISB1</accession>
<dbReference type="RefSeq" id="WP_216964661.1">
    <property type="nucleotide sequence ID" value="NZ_JAHOPB010000002.1"/>
</dbReference>
<dbReference type="Pfam" id="PF05145">
    <property type="entry name" value="AbrB"/>
    <property type="match status" value="1"/>
</dbReference>
<keyword evidence="3" id="KW-1185">Reference proteome</keyword>
<proteinExistence type="predicted"/>
<feature type="transmembrane region" description="Helical" evidence="1">
    <location>
        <begin position="198"/>
        <end position="215"/>
    </location>
</feature>
<feature type="transmembrane region" description="Helical" evidence="1">
    <location>
        <begin position="98"/>
        <end position="120"/>
    </location>
</feature>
<gene>
    <name evidence="2" type="ORF">KQ910_20290</name>
</gene>
<evidence type="ECO:0000256" key="1">
    <source>
        <dbReference type="SAM" id="Phobius"/>
    </source>
</evidence>
<keyword evidence="1" id="KW-0812">Transmembrane</keyword>
<evidence type="ECO:0000313" key="2">
    <source>
        <dbReference type="EMBL" id="MBU8876123.1"/>
    </source>
</evidence>
<dbReference type="PIRSF" id="PIRSF038991">
    <property type="entry name" value="Protein_AbrB"/>
    <property type="match status" value="1"/>
</dbReference>
<feature type="transmembrane region" description="Helical" evidence="1">
    <location>
        <begin position="44"/>
        <end position="63"/>
    </location>
</feature>
<reference evidence="2 3" key="1">
    <citation type="submission" date="2021-06" db="EMBL/GenBank/DDBJ databases">
        <authorList>
            <person name="Lee D.H."/>
        </authorList>
    </citation>
    <scope>NUCLEOTIDE SEQUENCE [LARGE SCALE GENOMIC DNA]</scope>
    <source>
        <strain evidence="2 3">MMS21-HV4-11</strain>
    </source>
</reference>
<dbReference type="PANTHER" id="PTHR38457">
    <property type="entry name" value="REGULATOR ABRB-RELATED"/>
    <property type="match status" value="1"/>
</dbReference>
<organism evidence="2 3">
    <name type="scientific">Reyranella humidisoli</name>
    <dbReference type="NCBI Taxonomy" id="2849149"/>
    <lineage>
        <taxon>Bacteria</taxon>
        <taxon>Pseudomonadati</taxon>
        <taxon>Pseudomonadota</taxon>
        <taxon>Alphaproteobacteria</taxon>
        <taxon>Hyphomicrobiales</taxon>
        <taxon>Reyranellaceae</taxon>
        <taxon>Reyranella</taxon>
    </lineage>
</organism>
<comment type="caution">
    <text evidence="2">The sequence shown here is derived from an EMBL/GenBank/DDBJ whole genome shotgun (WGS) entry which is preliminary data.</text>
</comment>
<feature type="transmembrane region" description="Helical" evidence="1">
    <location>
        <begin position="340"/>
        <end position="358"/>
    </location>
</feature>